<dbReference type="PANTHER" id="PTHR47096:SF1">
    <property type="entry name" value="MISSHAPEN LIKE KINASE 1"/>
    <property type="match status" value="1"/>
</dbReference>
<dbReference type="EMBL" id="FN653107">
    <property type="protein sequence ID" value="CBY12117.1"/>
    <property type="molecule type" value="Genomic_DNA"/>
</dbReference>
<evidence type="ECO:0000313" key="1">
    <source>
        <dbReference type="EMBL" id="CBY12117.1"/>
    </source>
</evidence>
<accession>E4XQN1</accession>
<dbReference type="PANTHER" id="PTHR47096">
    <property type="entry name" value="MISSHAPEN LIKE KINASE 1"/>
    <property type="match status" value="1"/>
</dbReference>
<protein>
    <recommendedName>
        <fullName evidence="3">CNH domain-containing protein</fullName>
    </recommendedName>
</protein>
<dbReference type="GO" id="GO:0005829">
    <property type="term" value="C:cytosol"/>
    <property type="evidence" value="ECO:0007669"/>
    <property type="project" value="TreeGrafter"/>
</dbReference>
<dbReference type="AlphaFoldDB" id="E4XQN1"/>
<evidence type="ECO:0000313" key="2">
    <source>
        <dbReference type="Proteomes" id="UP000001307"/>
    </source>
</evidence>
<dbReference type="Proteomes" id="UP000001307">
    <property type="component" value="Unassembled WGS sequence"/>
</dbReference>
<sequence>MPEIRKYKKRFNSEINCASLWGVNLLIGTNNGLLLLDRSGQGQVYPLHCKQKIPANRRP</sequence>
<reference evidence="1" key="1">
    <citation type="journal article" date="2010" name="Science">
        <title>Plasticity of animal genome architecture unmasked by rapid evolution of a pelagic tunicate.</title>
        <authorList>
            <person name="Denoeud F."/>
            <person name="Henriet S."/>
            <person name="Mungpakdee S."/>
            <person name="Aury J.M."/>
            <person name="Da Silva C."/>
            <person name="Brinkmann H."/>
            <person name="Mikhaleva J."/>
            <person name="Olsen L.C."/>
            <person name="Jubin C."/>
            <person name="Canestro C."/>
            <person name="Bouquet J.M."/>
            <person name="Danks G."/>
            <person name="Poulain J."/>
            <person name="Campsteijn C."/>
            <person name="Adamski M."/>
            <person name="Cross I."/>
            <person name="Yadetie F."/>
            <person name="Muffato M."/>
            <person name="Louis A."/>
            <person name="Butcher S."/>
            <person name="Tsagkogeorga G."/>
            <person name="Konrad A."/>
            <person name="Singh S."/>
            <person name="Jensen M.F."/>
            <person name="Cong E.H."/>
            <person name="Eikeseth-Otteraa H."/>
            <person name="Noel B."/>
            <person name="Anthouard V."/>
            <person name="Porcel B.M."/>
            <person name="Kachouri-Lafond R."/>
            <person name="Nishino A."/>
            <person name="Ugolini M."/>
            <person name="Chourrout P."/>
            <person name="Nishida H."/>
            <person name="Aasland R."/>
            <person name="Huzurbazar S."/>
            <person name="Westhof E."/>
            <person name="Delsuc F."/>
            <person name="Lehrach H."/>
            <person name="Reinhardt R."/>
            <person name="Weissenbach J."/>
            <person name="Roy S.W."/>
            <person name="Artiguenave F."/>
            <person name="Postlethwait J.H."/>
            <person name="Manak J.R."/>
            <person name="Thompson E.M."/>
            <person name="Jaillon O."/>
            <person name="Du Pasquier L."/>
            <person name="Boudinot P."/>
            <person name="Liberles D.A."/>
            <person name="Volff J.N."/>
            <person name="Philippe H."/>
            <person name="Lenhard B."/>
            <person name="Roest Crollius H."/>
            <person name="Wincker P."/>
            <person name="Chourrout D."/>
        </authorList>
    </citation>
    <scope>NUCLEOTIDE SEQUENCE [LARGE SCALE GENOMIC DNA]</scope>
</reference>
<dbReference type="InterPro" id="IPR051700">
    <property type="entry name" value="STE20_Ser-Thr_kinase"/>
</dbReference>
<proteinExistence type="predicted"/>
<organism evidence="1">
    <name type="scientific">Oikopleura dioica</name>
    <name type="common">Tunicate</name>
    <dbReference type="NCBI Taxonomy" id="34765"/>
    <lineage>
        <taxon>Eukaryota</taxon>
        <taxon>Metazoa</taxon>
        <taxon>Chordata</taxon>
        <taxon>Tunicata</taxon>
        <taxon>Appendicularia</taxon>
        <taxon>Copelata</taxon>
        <taxon>Oikopleuridae</taxon>
        <taxon>Oikopleura</taxon>
    </lineage>
</organism>
<dbReference type="InParanoid" id="E4XQN1"/>
<gene>
    <name evidence="1" type="ORF">GSOID_T00017984001</name>
</gene>
<name>E4XQN1_OIKDI</name>
<evidence type="ECO:0008006" key="3">
    <source>
        <dbReference type="Google" id="ProtNLM"/>
    </source>
</evidence>
<keyword evidence="2" id="KW-1185">Reference proteome</keyword>